<reference evidence="3" key="2">
    <citation type="submission" date="2015-05" db="EMBL/GenBank/DDBJ databases">
        <title>Complete genome sequence of Corynebacterium mustelae DSM 45274, isolated from various tissues of a male ferret with lethal sepsis.</title>
        <authorList>
            <person name="Ruckert C."/>
            <person name="Albersmeier A."/>
            <person name="Winkler A."/>
            <person name="Tauch A."/>
        </authorList>
    </citation>
    <scope>NUCLEOTIDE SEQUENCE [LARGE SCALE GENOMIC DNA]</scope>
    <source>
        <strain evidence="3">DSM 45274</strain>
    </source>
</reference>
<dbReference type="Proteomes" id="UP000035199">
    <property type="component" value="Chromosome"/>
</dbReference>
<dbReference type="PATRIC" id="fig|571915.4.peg.1638"/>
<keyword evidence="3" id="KW-1185">Reference proteome</keyword>
<gene>
    <name evidence="2" type="ORF">CMUST_07670</name>
</gene>
<proteinExistence type="predicted"/>
<organism evidence="2 3">
    <name type="scientific">Corynebacterium mustelae</name>
    <dbReference type="NCBI Taxonomy" id="571915"/>
    <lineage>
        <taxon>Bacteria</taxon>
        <taxon>Bacillati</taxon>
        <taxon>Actinomycetota</taxon>
        <taxon>Actinomycetes</taxon>
        <taxon>Mycobacteriales</taxon>
        <taxon>Corynebacteriaceae</taxon>
        <taxon>Corynebacterium</taxon>
    </lineage>
</organism>
<accession>A0A0G3GZA8</accession>
<feature type="compositionally biased region" description="Basic and acidic residues" evidence="1">
    <location>
        <begin position="92"/>
        <end position="103"/>
    </location>
</feature>
<feature type="region of interest" description="Disordered" evidence="1">
    <location>
        <begin position="1"/>
        <end position="103"/>
    </location>
</feature>
<dbReference type="InterPro" id="IPR011990">
    <property type="entry name" value="TPR-like_helical_dom_sf"/>
</dbReference>
<evidence type="ECO:0000256" key="1">
    <source>
        <dbReference type="SAM" id="MobiDB-lite"/>
    </source>
</evidence>
<evidence type="ECO:0000313" key="3">
    <source>
        <dbReference type="Proteomes" id="UP000035199"/>
    </source>
</evidence>
<evidence type="ECO:0008006" key="4">
    <source>
        <dbReference type="Google" id="ProtNLM"/>
    </source>
</evidence>
<dbReference type="KEGG" id="cmv:CMUST_07670"/>
<dbReference type="GO" id="GO:0042802">
    <property type="term" value="F:identical protein binding"/>
    <property type="evidence" value="ECO:0007669"/>
    <property type="project" value="InterPro"/>
</dbReference>
<feature type="compositionally biased region" description="Basic residues" evidence="1">
    <location>
        <begin position="73"/>
        <end position="84"/>
    </location>
</feature>
<dbReference type="STRING" id="571915.CMUST_07670"/>
<sequence>MADHNKSRSSHSRGNHDSDRHGGSSRSGDFKKRNHQRSFNKDRDRREEGFGGETGRRDDRNRGRRHGSDDRRHSNRGGSKRNKSVIHAQRPGYREERINKRVNEPDLPSDLDIRDLDPLVLQDLKVLSKENSTAVAKHMLMAALLMEDDPQLALRHARTAKDRAGRVSVVRETCGIAAYHAGEWKEALSELRAARRMSGGPGLLAVMADCERGLGRPEKAIELAKTEDLSSLSIADRIELGIVVSGARQDLGQVDSAIIALEELKPDPSKIALSWARLSYAYADALLAAGRVPEARTWFENAAAQDPDEYLDARERIAELN</sequence>
<reference evidence="2 3" key="1">
    <citation type="journal article" date="2015" name="Genome Announc.">
        <title>Complete Genome Sequence of the Type Strain Corynebacterium mustelae DSM 45274, Isolated from Various Tissues of a Male Ferret with Lethal Sepsis.</title>
        <authorList>
            <person name="Ruckert C."/>
            <person name="Eimer J."/>
            <person name="Winkler A."/>
            <person name="Tauch A."/>
        </authorList>
    </citation>
    <scope>NUCLEOTIDE SEQUENCE [LARGE SCALE GENOMIC DNA]</scope>
    <source>
        <strain evidence="2 3">DSM 45274</strain>
    </source>
</reference>
<dbReference type="EMBL" id="CP011542">
    <property type="protein sequence ID" value="AKK05860.1"/>
    <property type="molecule type" value="Genomic_DNA"/>
</dbReference>
<dbReference type="Pfam" id="PF07721">
    <property type="entry name" value="TPR_4"/>
    <property type="match status" value="1"/>
</dbReference>
<dbReference type="InterPro" id="IPR011717">
    <property type="entry name" value="TPR-4"/>
</dbReference>
<name>A0A0G3GZA8_9CORY</name>
<protein>
    <recommendedName>
        <fullName evidence="4">Tetratricopeptide repeat protein</fullName>
    </recommendedName>
</protein>
<dbReference type="AlphaFoldDB" id="A0A0G3GZA8"/>
<dbReference type="Gene3D" id="1.25.40.10">
    <property type="entry name" value="Tetratricopeptide repeat domain"/>
    <property type="match status" value="1"/>
</dbReference>
<feature type="compositionally biased region" description="Basic and acidic residues" evidence="1">
    <location>
        <begin position="39"/>
        <end position="72"/>
    </location>
</feature>
<evidence type="ECO:0000313" key="2">
    <source>
        <dbReference type="EMBL" id="AKK05860.1"/>
    </source>
</evidence>
<dbReference type="OrthoDB" id="3215237at2"/>
<dbReference type="SUPFAM" id="SSF48452">
    <property type="entry name" value="TPR-like"/>
    <property type="match status" value="1"/>
</dbReference>